<proteinExistence type="predicted"/>
<dbReference type="InterPro" id="IPR024079">
    <property type="entry name" value="MetalloPept_cat_dom_sf"/>
</dbReference>
<dbReference type="AlphaFoldDB" id="A0A9J6E2Q9"/>
<keyword evidence="2" id="KW-1185">Reference proteome</keyword>
<protein>
    <submittedName>
        <fullName evidence="1">Uncharacterized protein</fullName>
    </submittedName>
</protein>
<dbReference type="VEuPathDB" id="VectorBase:LOC119168452"/>
<dbReference type="Gene3D" id="3.40.390.10">
    <property type="entry name" value="Collagenase (Catalytic Domain)"/>
    <property type="match status" value="1"/>
</dbReference>
<gene>
    <name evidence="1" type="ORF">HPB51_019913</name>
</gene>
<dbReference type="SUPFAM" id="SSF55486">
    <property type="entry name" value="Metalloproteases ('zincins'), catalytic domain"/>
    <property type="match status" value="1"/>
</dbReference>
<dbReference type="GO" id="GO:0008237">
    <property type="term" value="F:metallopeptidase activity"/>
    <property type="evidence" value="ECO:0007669"/>
    <property type="project" value="InterPro"/>
</dbReference>
<reference evidence="1" key="2">
    <citation type="submission" date="2021-09" db="EMBL/GenBank/DDBJ databases">
        <authorList>
            <person name="Jia N."/>
            <person name="Wang J."/>
            <person name="Shi W."/>
            <person name="Du L."/>
            <person name="Sun Y."/>
            <person name="Zhan W."/>
            <person name="Jiang J."/>
            <person name="Wang Q."/>
            <person name="Zhang B."/>
            <person name="Ji P."/>
            <person name="Sakyi L.B."/>
            <person name="Cui X."/>
            <person name="Yuan T."/>
            <person name="Jiang B."/>
            <person name="Yang W."/>
            <person name="Lam T.T.-Y."/>
            <person name="Chang Q."/>
            <person name="Ding S."/>
            <person name="Wang X."/>
            <person name="Zhu J."/>
            <person name="Ruan X."/>
            <person name="Zhao L."/>
            <person name="Wei J."/>
            <person name="Que T."/>
            <person name="Du C."/>
            <person name="Cheng J."/>
            <person name="Dai P."/>
            <person name="Han X."/>
            <person name="Huang E."/>
            <person name="Gao Y."/>
            <person name="Liu J."/>
            <person name="Shao H."/>
            <person name="Ye R."/>
            <person name="Li L."/>
            <person name="Wei W."/>
            <person name="Wang X."/>
            <person name="Wang C."/>
            <person name="Huo Q."/>
            <person name="Li W."/>
            <person name="Guo W."/>
            <person name="Chen H."/>
            <person name="Chen S."/>
            <person name="Zhou L."/>
            <person name="Zhou L."/>
            <person name="Ni X."/>
            <person name="Tian J."/>
            <person name="Zhou Y."/>
            <person name="Sheng Y."/>
            <person name="Liu T."/>
            <person name="Pan Y."/>
            <person name="Xia L."/>
            <person name="Li J."/>
            <person name="Zhao F."/>
            <person name="Cao W."/>
        </authorList>
    </citation>
    <scope>NUCLEOTIDE SEQUENCE</scope>
    <source>
        <strain evidence="1">Rmic-2018</strain>
        <tissue evidence="1">Larvae</tissue>
    </source>
</reference>
<name>A0A9J6E2Q9_RHIMP</name>
<reference evidence="1" key="1">
    <citation type="journal article" date="2020" name="Cell">
        <title>Large-Scale Comparative Analyses of Tick Genomes Elucidate Their Genetic Diversity and Vector Capacities.</title>
        <authorList>
            <consortium name="Tick Genome and Microbiome Consortium (TIGMIC)"/>
            <person name="Jia N."/>
            <person name="Wang J."/>
            <person name="Shi W."/>
            <person name="Du L."/>
            <person name="Sun Y."/>
            <person name="Zhan W."/>
            <person name="Jiang J.F."/>
            <person name="Wang Q."/>
            <person name="Zhang B."/>
            <person name="Ji P."/>
            <person name="Bell-Sakyi L."/>
            <person name="Cui X.M."/>
            <person name="Yuan T.T."/>
            <person name="Jiang B.G."/>
            <person name="Yang W.F."/>
            <person name="Lam T.T."/>
            <person name="Chang Q.C."/>
            <person name="Ding S.J."/>
            <person name="Wang X.J."/>
            <person name="Zhu J.G."/>
            <person name="Ruan X.D."/>
            <person name="Zhao L."/>
            <person name="Wei J.T."/>
            <person name="Ye R.Z."/>
            <person name="Que T.C."/>
            <person name="Du C.H."/>
            <person name="Zhou Y.H."/>
            <person name="Cheng J.X."/>
            <person name="Dai P.F."/>
            <person name="Guo W.B."/>
            <person name="Han X.H."/>
            <person name="Huang E.J."/>
            <person name="Li L.F."/>
            <person name="Wei W."/>
            <person name="Gao Y.C."/>
            <person name="Liu J.Z."/>
            <person name="Shao H.Z."/>
            <person name="Wang X."/>
            <person name="Wang C.C."/>
            <person name="Yang T.C."/>
            <person name="Huo Q.B."/>
            <person name="Li W."/>
            <person name="Chen H.Y."/>
            <person name="Chen S.E."/>
            <person name="Zhou L.G."/>
            <person name="Ni X.B."/>
            <person name="Tian J.H."/>
            <person name="Sheng Y."/>
            <person name="Liu T."/>
            <person name="Pan Y.S."/>
            <person name="Xia L.Y."/>
            <person name="Li J."/>
            <person name="Zhao F."/>
            <person name="Cao W.C."/>
        </authorList>
    </citation>
    <scope>NUCLEOTIDE SEQUENCE</scope>
    <source>
        <strain evidence="1">Rmic-2018</strain>
    </source>
</reference>
<dbReference type="EMBL" id="JABSTU010000006">
    <property type="protein sequence ID" value="KAH8028827.1"/>
    <property type="molecule type" value="Genomic_DNA"/>
</dbReference>
<sequence>MMSHLFNGGTIMEPSETPVTWAFWNASWCSDVRDAERTFPLLPALDVTYTAYLRFKDEASDLRLKGLSEYSPTQVFFATFCHGTCWTDSSKKKFSRTCTDVAKNFGPFQEAFSCATDATAEMCAYV</sequence>
<organism evidence="1 2">
    <name type="scientific">Rhipicephalus microplus</name>
    <name type="common">Cattle tick</name>
    <name type="synonym">Boophilus microplus</name>
    <dbReference type="NCBI Taxonomy" id="6941"/>
    <lineage>
        <taxon>Eukaryota</taxon>
        <taxon>Metazoa</taxon>
        <taxon>Ecdysozoa</taxon>
        <taxon>Arthropoda</taxon>
        <taxon>Chelicerata</taxon>
        <taxon>Arachnida</taxon>
        <taxon>Acari</taxon>
        <taxon>Parasitiformes</taxon>
        <taxon>Ixodida</taxon>
        <taxon>Ixodoidea</taxon>
        <taxon>Ixodidae</taxon>
        <taxon>Rhipicephalinae</taxon>
        <taxon>Rhipicephalus</taxon>
        <taxon>Boophilus</taxon>
    </lineage>
</organism>
<comment type="caution">
    <text evidence="1">The sequence shown here is derived from an EMBL/GenBank/DDBJ whole genome shotgun (WGS) entry which is preliminary data.</text>
</comment>
<dbReference type="Proteomes" id="UP000821866">
    <property type="component" value="Chromosome 4"/>
</dbReference>
<evidence type="ECO:0000313" key="1">
    <source>
        <dbReference type="EMBL" id="KAH8028827.1"/>
    </source>
</evidence>
<accession>A0A9J6E2Q9</accession>
<evidence type="ECO:0000313" key="2">
    <source>
        <dbReference type="Proteomes" id="UP000821866"/>
    </source>
</evidence>